<dbReference type="InterPro" id="IPR050345">
    <property type="entry name" value="Aliph_Amidase/BUP"/>
</dbReference>
<gene>
    <name evidence="4" type="ORF">RT717_21830</name>
</gene>
<keyword evidence="2" id="KW-0472">Membrane</keyword>
<dbReference type="InterPro" id="IPR003010">
    <property type="entry name" value="C-N_Hydrolase"/>
</dbReference>
<proteinExistence type="predicted"/>
<evidence type="ECO:0000313" key="5">
    <source>
        <dbReference type="Proteomes" id="UP001302349"/>
    </source>
</evidence>
<feature type="domain" description="CN hydrolase" evidence="3">
    <location>
        <begin position="68"/>
        <end position="285"/>
    </location>
</feature>
<keyword evidence="5" id="KW-1185">Reference proteome</keyword>
<evidence type="ECO:0000256" key="1">
    <source>
        <dbReference type="ARBA" id="ARBA00022801"/>
    </source>
</evidence>
<keyword evidence="1 4" id="KW-0378">Hydrolase</keyword>
<dbReference type="SUPFAM" id="SSF56317">
    <property type="entry name" value="Carbon-nitrogen hydrolase"/>
    <property type="match status" value="1"/>
</dbReference>
<dbReference type="Gene3D" id="3.60.110.10">
    <property type="entry name" value="Carbon-nitrogen hydrolase"/>
    <property type="match status" value="1"/>
</dbReference>
<reference evidence="4 5" key="1">
    <citation type="journal article" date="2023" name="Microbiol. Resour. Announc.">
        <title>Complete Genome Sequence of Imperialibacter roseus strain P4T.</title>
        <authorList>
            <person name="Tizabi D.R."/>
            <person name="Bachvaroff T."/>
            <person name="Hill R.T."/>
        </authorList>
    </citation>
    <scope>NUCLEOTIDE SEQUENCE [LARGE SCALE GENOMIC DNA]</scope>
    <source>
        <strain evidence="4 5">P4T</strain>
    </source>
</reference>
<evidence type="ECO:0000259" key="3">
    <source>
        <dbReference type="Pfam" id="PF00795"/>
    </source>
</evidence>
<dbReference type="RefSeq" id="WP_317488476.1">
    <property type="nucleotide sequence ID" value="NZ_CP136051.1"/>
</dbReference>
<dbReference type="EMBL" id="CP136051">
    <property type="protein sequence ID" value="WOK05720.1"/>
    <property type="molecule type" value="Genomic_DNA"/>
</dbReference>
<sequence>MLKGRNLLLSAGLVFLVLCGCYYWWIQSDRSYADFEMTSERSVFVKAGTYTKGNIVGIQPYMVPADYRSADALYAKLNRYLSIAKKNGCFTSATVVVFPEYIGTWLVAIGEKASVYTEEKAEDALSTAAYSHPISFLTNYFASDARDRAVAALFSLKAVEMAEAYQQVFSRLAAEYKATVVAGSIVLPSPSVEAGVLRVGRGPLINVSATFDATGKLMAPLTVKNFLTSEETAFIVAGNSSQLPVVGTSAGKVATLICADSWYDDAYRVIADKEVDFVVVPSFLAGENVWNQPWKGYNGGQPPANVSPDDIGTLTEGQAWQKYGMLGRAPEFGIQTGLNIFLRGQLWNLGTNGNPLVLSEGQPEMIEIPADGAAIVNLQF</sequence>
<evidence type="ECO:0000256" key="2">
    <source>
        <dbReference type="SAM" id="Phobius"/>
    </source>
</evidence>
<organism evidence="4 5">
    <name type="scientific">Imperialibacter roseus</name>
    <dbReference type="NCBI Taxonomy" id="1324217"/>
    <lineage>
        <taxon>Bacteria</taxon>
        <taxon>Pseudomonadati</taxon>
        <taxon>Bacteroidota</taxon>
        <taxon>Cytophagia</taxon>
        <taxon>Cytophagales</taxon>
        <taxon>Flammeovirgaceae</taxon>
        <taxon>Imperialibacter</taxon>
    </lineage>
</organism>
<protein>
    <submittedName>
        <fullName evidence="4">Nitrilase-related carbon-nitrogen hydrolase</fullName>
    </submittedName>
</protein>
<dbReference type="PROSITE" id="PS51257">
    <property type="entry name" value="PROKAR_LIPOPROTEIN"/>
    <property type="match status" value="1"/>
</dbReference>
<keyword evidence="2" id="KW-1133">Transmembrane helix</keyword>
<dbReference type="PANTHER" id="PTHR43674">
    <property type="entry name" value="NITRILASE C965.09-RELATED"/>
    <property type="match status" value="1"/>
</dbReference>
<dbReference type="Proteomes" id="UP001302349">
    <property type="component" value="Chromosome"/>
</dbReference>
<dbReference type="PANTHER" id="PTHR43674:SF13">
    <property type="entry name" value="CN HYDROLASE DOMAIN-CONTAINING PROTEIN"/>
    <property type="match status" value="1"/>
</dbReference>
<keyword evidence="2" id="KW-0812">Transmembrane</keyword>
<evidence type="ECO:0000313" key="4">
    <source>
        <dbReference type="EMBL" id="WOK05720.1"/>
    </source>
</evidence>
<feature type="transmembrane region" description="Helical" evidence="2">
    <location>
        <begin position="7"/>
        <end position="25"/>
    </location>
</feature>
<dbReference type="InterPro" id="IPR036526">
    <property type="entry name" value="C-N_Hydrolase_sf"/>
</dbReference>
<name>A0ABZ0IN16_9BACT</name>
<dbReference type="Pfam" id="PF00795">
    <property type="entry name" value="CN_hydrolase"/>
    <property type="match status" value="1"/>
</dbReference>
<dbReference type="GO" id="GO:0016787">
    <property type="term" value="F:hydrolase activity"/>
    <property type="evidence" value="ECO:0007669"/>
    <property type="project" value="UniProtKB-KW"/>
</dbReference>
<accession>A0ABZ0IN16</accession>